<name>A0ABU8B610_9BRAD</name>
<protein>
    <submittedName>
        <fullName evidence="2">Uncharacterized protein</fullName>
    </submittedName>
</protein>
<evidence type="ECO:0000313" key="2">
    <source>
        <dbReference type="EMBL" id="MEH2553962.1"/>
    </source>
</evidence>
<feature type="region of interest" description="Disordered" evidence="1">
    <location>
        <begin position="1"/>
        <end position="20"/>
    </location>
</feature>
<keyword evidence="3" id="KW-1185">Reference proteome</keyword>
<organism evidence="2 3">
    <name type="scientific">Bradyrhizobium algeriense</name>
    <dbReference type="NCBI Taxonomy" id="634784"/>
    <lineage>
        <taxon>Bacteria</taxon>
        <taxon>Pseudomonadati</taxon>
        <taxon>Pseudomonadota</taxon>
        <taxon>Alphaproteobacteria</taxon>
        <taxon>Hyphomicrobiales</taxon>
        <taxon>Nitrobacteraceae</taxon>
        <taxon>Bradyrhizobium</taxon>
    </lineage>
</organism>
<proteinExistence type="predicted"/>
<dbReference type="EMBL" id="JAZHRV010000001">
    <property type="protein sequence ID" value="MEH2553962.1"/>
    <property type="molecule type" value="Genomic_DNA"/>
</dbReference>
<dbReference type="RefSeq" id="WP_334478554.1">
    <property type="nucleotide sequence ID" value="NZ_JAZHRV010000001.1"/>
</dbReference>
<sequence>MALGSSRSPAEPPGLSPRTRIRMTALGAARCPNLAGREGVVIGMGRYRSTVRVMFDGFRSATSLHSTYIEPVAGEDGPSGQDRR</sequence>
<evidence type="ECO:0000256" key="1">
    <source>
        <dbReference type="SAM" id="MobiDB-lite"/>
    </source>
</evidence>
<dbReference type="Proteomes" id="UP001364224">
    <property type="component" value="Unassembled WGS sequence"/>
</dbReference>
<evidence type="ECO:0000313" key="3">
    <source>
        <dbReference type="Proteomes" id="UP001364224"/>
    </source>
</evidence>
<reference evidence="2 3" key="1">
    <citation type="submission" date="2024-02" db="EMBL/GenBank/DDBJ databases">
        <title>Adaptive strategies in a cosmopolitan and abundant soil bacterium.</title>
        <authorList>
            <person name="Carini P."/>
        </authorList>
    </citation>
    <scope>NUCLEOTIDE SEQUENCE [LARGE SCALE GENOMIC DNA]</scope>
    <source>
        <strain evidence="2 3">AZCC 1608</strain>
    </source>
</reference>
<comment type="caution">
    <text evidence="2">The sequence shown here is derived from an EMBL/GenBank/DDBJ whole genome shotgun (WGS) entry which is preliminary data.</text>
</comment>
<accession>A0ABU8B610</accession>
<gene>
    <name evidence="2" type="ORF">V1286_001491</name>
</gene>